<dbReference type="AlphaFoldDB" id="A0A0P1EZK5"/>
<gene>
    <name evidence="1" type="ORF">THS5294_01899</name>
</gene>
<dbReference type="EMBL" id="CYRX01000026">
    <property type="protein sequence ID" value="CUH60604.1"/>
    <property type="molecule type" value="Genomic_DNA"/>
</dbReference>
<dbReference type="STRING" id="266809.PM03_13725"/>
<dbReference type="eggNOG" id="COG5375">
    <property type="taxonomic scope" value="Bacteria"/>
</dbReference>
<evidence type="ECO:0000313" key="2">
    <source>
        <dbReference type="Proteomes" id="UP000051298"/>
    </source>
</evidence>
<evidence type="ECO:0000313" key="1">
    <source>
        <dbReference type="EMBL" id="CUH60604.1"/>
    </source>
</evidence>
<dbReference type="Proteomes" id="UP000051298">
    <property type="component" value="Unassembled WGS sequence"/>
</dbReference>
<accession>A0A0P1EZK5</accession>
<evidence type="ECO:0008006" key="3">
    <source>
        <dbReference type="Google" id="ProtNLM"/>
    </source>
</evidence>
<sequence>MSTLTRHTKVVRAARVVLPLLALALLSSLFLLTQTPNPDAAIPYAEADVQLLAREQRLTAPRFAGVSSDGASFSIAADLARPDPTDPRILSADRLSVAIDGLEGGNTLFVQAQRGQMDTGAQTLQLAQEVGIRSSHGLSLQTDQLMADVAGLSLYVPTPLTGRGPFGELTAQSMRLTRDIATGDQLLLFEGGVTLLYAPE</sequence>
<proteinExistence type="predicted"/>
<name>A0A0P1EZK5_9RHOB</name>
<organism evidence="1 2">
    <name type="scientific">Thalassobacter stenotrophicus</name>
    <dbReference type="NCBI Taxonomy" id="266809"/>
    <lineage>
        <taxon>Bacteria</taxon>
        <taxon>Pseudomonadati</taxon>
        <taxon>Pseudomonadota</taxon>
        <taxon>Alphaproteobacteria</taxon>
        <taxon>Rhodobacterales</taxon>
        <taxon>Roseobacteraceae</taxon>
        <taxon>Thalassobacter</taxon>
    </lineage>
</organism>
<protein>
    <recommendedName>
        <fullName evidence="3">Lipopolysaccharide-assembly, LptC-related</fullName>
    </recommendedName>
</protein>
<dbReference type="RefSeq" id="WP_058123533.1">
    <property type="nucleotide sequence ID" value="NZ_CYRX01000026.1"/>
</dbReference>
<reference evidence="1 2" key="1">
    <citation type="submission" date="2015-09" db="EMBL/GenBank/DDBJ databases">
        <authorList>
            <consortium name="Swine Surveillance"/>
        </authorList>
    </citation>
    <scope>NUCLEOTIDE SEQUENCE [LARGE SCALE GENOMIC DNA]</scope>
    <source>
        <strain evidence="1 2">CECT 5294</strain>
    </source>
</reference>